<name>A0ABV4U9T0_9BACT</name>
<dbReference type="RefSeq" id="WP_425347270.1">
    <property type="nucleotide sequence ID" value="NZ_JBGUBD010000019.1"/>
</dbReference>
<proteinExistence type="predicted"/>
<comment type="caution">
    <text evidence="1">The sequence shown here is derived from an EMBL/GenBank/DDBJ whole genome shotgun (WGS) entry which is preliminary data.</text>
</comment>
<dbReference type="Proteomes" id="UP001575105">
    <property type="component" value="Unassembled WGS sequence"/>
</dbReference>
<protein>
    <submittedName>
        <fullName evidence="1">Uncharacterized protein</fullName>
    </submittedName>
</protein>
<accession>A0ABV4U9T0</accession>
<reference evidence="1 2" key="1">
    <citation type="submission" date="2024-08" db="EMBL/GenBank/DDBJ databases">
        <title>Whole-genome sequencing of halo(alkali)philic microorganisms from hypersaline lakes.</title>
        <authorList>
            <person name="Sorokin D.Y."/>
            <person name="Merkel A.Y."/>
            <person name="Messina E."/>
            <person name="Yakimov M."/>
        </authorList>
    </citation>
    <scope>NUCLEOTIDE SEQUENCE [LARGE SCALE GENOMIC DNA]</scope>
    <source>
        <strain evidence="1 2">AB-hyl4</strain>
    </source>
</reference>
<evidence type="ECO:0000313" key="1">
    <source>
        <dbReference type="EMBL" id="MFA9480349.1"/>
    </source>
</evidence>
<gene>
    <name evidence="1" type="ORF">ACERK3_18925</name>
</gene>
<keyword evidence="2" id="KW-1185">Reference proteome</keyword>
<organism evidence="1 2">
    <name type="scientific">Natronomicrosphaera hydrolytica</name>
    <dbReference type="NCBI Taxonomy" id="3242702"/>
    <lineage>
        <taxon>Bacteria</taxon>
        <taxon>Pseudomonadati</taxon>
        <taxon>Planctomycetota</taxon>
        <taxon>Phycisphaerae</taxon>
        <taxon>Phycisphaerales</taxon>
        <taxon>Phycisphaeraceae</taxon>
        <taxon>Natronomicrosphaera</taxon>
    </lineage>
</organism>
<dbReference type="EMBL" id="JBGUBD010000019">
    <property type="protein sequence ID" value="MFA9480349.1"/>
    <property type="molecule type" value="Genomic_DNA"/>
</dbReference>
<evidence type="ECO:0000313" key="2">
    <source>
        <dbReference type="Proteomes" id="UP001575105"/>
    </source>
</evidence>
<sequence>MPEIEIGPETEGDNCWSYEVQVFDAGRTHQYDVTLSWSDYDLWSRGRVPPSRVVETAFKFLLDREPATAIMPRFDCSVIRRYFPDVDKQLPTML</sequence>